<name>A0A2C9WDJ7_MANES</name>
<proteinExistence type="predicted"/>
<organism evidence="1">
    <name type="scientific">Manihot esculenta</name>
    <name type="common">Cassava</name>
    <name type="synonym">Jatropha manihot</name>
    <dbReference type="NCBI Taxonomy" id="3983"/>
    <lineage>
        <taxon>Eukaryota</taxon>
        <taxon>Viridiplantae</taxon>
        <taxon>Streptophyta</taxon>
        <taxon>Embryophyta</taxon>
        <taxon>Tracheophyta</taxon>
        <taxon>Spermatophyta</taxon>
        <taxon>Magnoliopsida</taxon>
        <taxon>eudicotyledons</taxon>
        <taxon>Gunneridae</taxon>
        <taxon>Pentapetalae</taxon>
        <taxon>rosids</taxon>
        <taxon>fabids</taxon>
        <taxon>Malpighiales</taxon>
        <taxon>Euphorbiaceae</taxon>
        <taxon>Crotonoideae</taxon>
        <taxon>Manihoteae</taxon>
        <taxon>Manihot</taxon>
    </lineage>
</organism>
<protein>
    <submittedName>
        <fullName evidence="1">Uncharacterized protein</fullName>
    </submittedName>
</protein>
<dbReference type="AlphaFoldDB" id="A0A2C9WDJ7"/>
<sequence length="36" mass="4477">MQNEIAIQKQLKTEPLLIIKNWRDYIKKMYYFLSLC</sequence>
<accession>A0A2C9WDJ7</accession>
<evidence type="ECO:0000313" key="1">
    <source>
        <dbReference type="EMBL" id="OAY57266.1"/>
    </source>
</evidence>
<gene>
    <name evidence="1" type="ORF">MANES_02G083000</name>
</gene>
<reference evidence="1" key="1">
    <citation type="submission" date="2016-02" db="EMBL/GenBank/DDBJ databases">
        <title>WGS assembly of Manihot esculenta.</title>
        <authorList>
            <person name="Bredeson J.V."/>
            <person name="Prochnik S.E."/>
            <person name="Lyons J.B."/>
            <person name="Schmutz J."/>
            <person name="Grimwood J."/>
            <person name="Vrebalov J."/>
            <person name="Bart R.S."/>
            <person name="Amuge T."/>
            <person name="Ferguson M.E."/>
            <person name="Green R."/>
            <person name="Putnam N."/>
            <person name="Stites J."/>
            <person name="Rounsley S."/>
            <person name="Rokhsar D.S."/>
        </authorList>
    </citation>
    <scope>NUCLEOTIDE SEQUENCE [LARGE SCALE GENOMIC DNA]</scope>
    <source>
        <tissue evidence="1">Leaf</tissue>
    </source>
</reference>
<dbReference type="EMBL" id="CM004388">
    <property type="protein sequence ID" value="OAY57266.1"/>
    <property type="molecule type" value="Genomic_DNA"/>
</dbReference>